<evidence type="ECO:0000256" key="1">
    <source>
        <dbReference type="SAM" id="MobiDB-lite"/>
    </source>
</evidence>
<gene>
    <name evidence="2" type="ORF">BWK59_05800</name>
</gene>
<comment type="caution">
    <text evidence="2">The sequence shown here is derived from an EMBL/GenBank/DDBJ whole genome shotgun (WGS) entry which is preliminary data.</text>
</comment>
<dbReference type="RefSeq" id="WP_088391944.1">
    <property type="nucleotide sequence ID" value="NZ_MTCZ01000041.1"/>
</dbReference>
<proteinExistence type="predicted"/>
<dbReference type="EMBL" id="MTCZ01000041">
    <property type="protein sequence ID" value="OWP84336.1"/>
    <property type="molecule type" value="Genomic_DNA"/>
</dbReference>
<name>A0A2D0AIJ0_9FLAO</name>
<evidence type="ECO:0000313" key="3">
    <source>
        <dbReference type="Proteomes" id="UP000197768"/>
    </source>
</evidence>
<protein>
    <recommendedName>
        <fullName evidence="4">DUF1320 domain-containing protein</fullName>
    </recommendedName>
</protein>
<organism evidence="2 3">
    <name type="scientific">Flavobacterium davisii</name>
    <dbReference type="NCBI Taxonomy" id="2906077"/>
    <lineage>
        <taxon>Bacteria</taxon>
        <taxon>Pseudomonadati</taxon>
        <taxon>Bacteroidota</taxon>
        <taxon>Flavobacteriia</taxon>
        <taxon>Flavobacteriales</taxon>
        <taxon>Flavobacteriaceae</taxon>
        <taxon>Flavobacterium</taxon>
    </lineage>
</organism>
<dbReference type="AlphaFoldDB" id="A0A2D0AIJ0"/>
<sequence>MLVTIEDLKTEMYAEILTAISRGDRDELEKQLKAAEDFAKAYLFKFDLKALFGDAQTPPTIHDEMLIKAIKVIASYFIVRKANPNGSIELFREDWLLMVGTEKEPGWLTDIKKGIIVPDWPLKPDDPQTGEDESQKANGVFWHSERKRTNRF</sequence>
<evidence type="ECO:0000313" key="2">
    <source>
        <dbReference type="EMBL" id="OWP84336.1"/>
    </source>
</evidence>
<evidence type="ECO:0008006" key="4">
    <source>
        <dbReference type="Google" id="ProtNLM"/>
    </source>
</evidence>
<accession>A0A2D0AIJ0</accession>
<dbReference type="Proteomes" id="UP000197768">
    <property type="component" value="Unassembled WGS sequence"/>
</dbReference>
<reference evidence="2 3" key="1">
    <citation type="journal article" date="2017" name="Infect. Genet. Evol.">
        <title>Comparative genome analysis of fish pathogen Flavobacterium columnare reveals extensive sequence diversity within the species.</title>
        <authorList>
            <person name="Kayansamruaj P."/>
            <person name="Dong H.T."/>
            <person name="Hirono I."/>
            <person name="Kondo H."/>
            <person name="Senapin S."/>
            <person name="Rodkhum C."/>
        </authorList>
    </citation>
    <scope>NUCLEOTIDE SEQUENCE [LARGE SCALE GENOMIC DNA]</scope>
    <source>
        <strain evidence="2 3">1215</strain>
    </source>
</reference>
<feature type="region of interest" description="Disordered" evidence="1">
    <location>
        <begin position="122"/>
        <end position="152"/>
    </location>
</feature>